<keyword evidence="1" id="KW-1133">Transmembrane helix</keyword>
<organism evidence="2 3">
    <name type="scientific">Calidifontibacter indicus</name>
    <dbReference type="NCBI Taxonomy" id="419650"/>
    <lineage>
        <taxon>Bacteria</taxon>
        <taxon>Bacillati</taxon>
        <taxon>Actinomycetota</taxon>
        <taxon>Actinomycetes</taxon>
        <taxon>Micrococcales</taxon>
        <taxon>Dermacoccaceae</taxon>
        <taxon>Calidifontibacter</taxon>
    </lineage>
</organism>
<feature type="transmembrane region" description="Helical" evidence="1">
    <location>
        <begin position="51"/>
        <end position="76"/>
    </location>
</feature>
<evidence type="ECO:0008006" key="4">
    <source>
        <dbReference type="Google" id="ProtNLM"/>
    </source>
</evidence>
<sequence length="141" mass="14418">MLGLDLERAPGSWLVVIWILLLTPFALIALSQLLALAALAREASGTGLDAVALGAPAVAYLSAAVLSLAAVVLAGLPDRSAGGGPREALIALAVIAAALVCAAPLLWGRTIGEFHLSHHVVRATLVAAALVLYSWYVAAHR</sequence>
<feature type="transmembrane region" description="Helical" evidence="1">
    <location>
        <begin position="88"/>
        <end position="108"/>
    </location>
</feature>
<name>A0A3D9UXH1_9MICO</name>
<evidence type="ECO:0000256" key="1">
    <source>
        <dbReference type="SAM" id="Phobius"/>
    </source>
</evidence>
<protein>
    <recommendedName>
        <fullName evidence="4">DUF998 domain-containing protein</fullName>
    </recommendedName>
</protein>
<keyword evidence="1" id="KW-0812">Transmembrane</keyword>
<accession>A0A3D9UXH1</accession>
<gene>
    <name evidence="2" type="ORF">DFJ65_1689</name>
</gene>
<keyword evidence="3" id="KW-1185">Reference proteome</keyword>
<evidence type="ECO:0000313" key="2">
    <source>
        <dbReference type="EMBL" id="REF30674.1"/>
    </source>
</evidence>
<dbReference type="EMBL" id="QTUA01000001">
    <property type="protein sequence ID" value="REF30674.1"/>
    <property type="molecule type" value="Genomic_DNA"/>
</dbReference>
<dbReference type="AlphaFoldDB" id="A0A3D9UXH1"/>
<evidence type="ECO:0000313" key="3">
    <source>
        <dbReference type="Proteomes" id="UP000256253"/>
    </source>
</evidence>
<keyword evidence="1" id="KW-0472">Membrane</keyword>
<proteinExistence type="predicted"/>
<feature type="transmembrane region" description="Helical" evidence="1">
    <location>
        <begin position="120"/>
        <end position="138"/>
    </location>
</feature>
<dbReference type="Proteomes" id="UP000256253">
    <property type="component" value="Unassembled WGS sequence"/>
</dbReference>
<feature type="transmembrane region" description="Helical" evidence="1">
    <location>
        <begin position="12"/>
        <end position="39"/>
    </location>
</feature>
<reference evidence="2 3" key="1">
    <citation type="submission" date="2018-08" db="EMBL/GenBank/DDBJ databases">
        <title>Sequencing the genomes of 1000 actinobacteria strains.</title>
        <authorList>
            <person name="Klenk H.-P."/>
        </authorList>
    </citation>
    <scope>NUCLEOTIDE SEQUENCE [LARGE SCALE GENOMIC DNA]</scope>
    <source>
        <strain evidence="2 3">DSM 22967</strain>
    </source>
</reference>
<comment type="caution">
    <text evidence="2">The sequence shown here is derived from an EMBL/GenBank/DDBJ whole genome shotgun (WGS) entry which is preliminary data.</text>
</comment>
<dbReference type="RefSeq" id="WP_115922630.1">
    <property type="nucleotide sequence ID" value="NZ_QTUA01000001.1"/>
</dbReference>